<accession>A0AA40B1J6</accession>
<gene>
    <name evidence="2" type="ORF">B0H67DRAFT_572041</name>
</gene>
<evidence type="ECO:0000313" key="2">
    <source>
        <dbReference type="EMBL" id="KAK0725980.1"/>
    </source>
</evidence>
<dbReference type="PANTHER" id="PTHR43092:SF2">
    <property type="entry name" value="HERCYNYLCYSTEINE SULFOXIDE LYASE"/>
    <property type="match status" value="1"/>
</dbReference>
<reference evidence="2" key="1">
    <citation type="submission" date="2023-06" db="EMBL/GenBank/DDBJ databases">
        <title>Genome-scale phylogeny and comparative genomics of the fungal order Sordariales.</title>
        <authorList>
            <consortium name="Lawrence Berkeley National Laboratory"/>
            <person name="Hensen N."/>
            <person name="Bonometti L."/>
            <person name="Westerberg I."/>
            <person name="Brannstrom I.O."/>
            <person name="Guillou S."/>
            <person name="Cros-Aarteil S."/>
            <person name="Calhoun S."/>
            <person name="Haridas S."/>
            <person name="Kuo A."/>
            <person name="Mondo S."/>
            <person name="Pangilinan J."/>
            <person name="Riley R."/>
            <person name="Labutti K."/>
            <person name="Andreopoulos B."/>
            <person name="Lipzen A."/>
            <person name="Chen C."/>
            <person name="Yanf M."/>
            <person name="Daum C."/>
            <person name="Ng V."/>
            <person name="Clum A."/>
            <person name="Steindorff A."/>
            <person name="Ohm R."/>
            <person name="Martin F."/>
            <person name="Silar P."/>
            <person name="Natvig D."/>
            <person name="Lalanne C."/>
            <person name="Gautier V."/>
            <person name="Ament-Velasquez S.L."/>
            <person name="Kruys A."/>
            <person name="Hutchinson M.I."/>
            <person name="Powell A.J."/>
            <person name="Barry K."/>
            <person name="Miller A.N."/>
            <person name="Grigoriev I.V."/>
            <person name="Debuchy R."/>
            <person name="Gladieux P."/>
            <person name="Thoren M.H."/>
            <person name="Johannesson H."/>
        </authorList>
    </citation>
    <scope>NUCLEOTIDE SEQUENCE</scope>
    <source>
        <strain evidence="2">SMH4607-1</strain>
    </source>
</reference>
<evidence type="ECO:0000313" key="3">
    <source>
        <dbReference type="Proteomes" id="UP001172102"/>
    </source>
</evidence>
<dbReference type="EMBL" id="JAUKUA010000002">
    <property type="protein sequence ID" value="KAK0725980.1"/>
    <property type="molecule type" value="Genomic_DNA"/>
</dbReference>
<proteinExistence type="predicted"/>
<name>A0AA40B1J6_9PEZI</name>
<dbReference type="AlphaFoldDB" id="A0AA40B1J6"/>
<keyword evidence="3" id="KW-1185">Reference proteome</keyword>
<sequence>MLTDGPARVLSRLFDKVSTTDNTPYCCIPLALKFRSEVCGGEARIRKYCEEIARQGGARVAEILDTGVLGGSSSSFQRCCFTNVRLPLTPVELAIDKSCGRKAAKLMQELTPAEYETYLPIKFYDGQFWCRVSNQI</sequence>
<organism evidence="2 3">
    <name type="scientific">Lasiosphaeris hirsuta</name>
    <dbReference type="NCBI Taxonomy" id="260670"/>
    <lineage>
        <taxon>Eukaryota</taxon>
        <taxon>Fungi</taxon>
        <taxon>Dikarya</taxon>
        <taxon>Ascomycota</taxon>
        <taxon>Pezizomycotina</taxon>
        <taxon>Sordariomycetes</taxon>
        <taxon>Sordariomycetidae</taxon>
        <taxon>Sordariales</taxon>
        <taxon>Lasiosphaeriaceae</taxon>
        <taxon>Lasiosphaeris</taxon>
    </lineage>
</organism>
<keyword evidence="1" id="KW-0663">Pyridoxal phosphate</keyword>
<comment type="caution">
    <text evidence="2">The sequence shown here is derived from an EMBL/GenBank/DDBJ whole genome shotgun (WGS) entry which is preliminary data.</text>
</comment>
<dbReference type="Proteomes" id="UP001172102">
    <property type="component" value="Unassembled WGS sequence"/>
</dbReference>
<dbReference type="PANTHER" id="PTHR43092">
    <property type="entry name" value="L-CYSTEINE DESULFHYDRASE"/>
    <property type="match status" value="1"/>
</dbReference>
<evidence type="ECO:0000256" key="1">
    <source>
        <dbReference type="ARBA" id="ARBA00022898"/>
    </source>
</evidence>
<protein>
    <submittedName>
        <fullName evidence="2">Uncharacterized protein</fullName>
    </submittedName>
</protein>